<protein>
    <recommendedName>
        <fullName evidence="1">Mitochondrial import inner membrane translocase subunit TIM50</fullName>
    </recommendedName>
</protein>
<dbReference type="KEGG" id="smo:SELMODRAFT_137927"/>
<keyword evidence="1" id="KW-0811">Translocation</keyword>
<dbReference type="InterPro" id="IPR023214">
    <property type="entry name" value="HAD_sf"/>
</dbReference>
<name>D8TEC6_SELML</name>
<comment type="subcellular location">
    <subcellularLocation>
        <location evidence="1">Mitochondrion inner membrane</location>
        <topology evidence="1">Single-pass membrane protein</topology>
    </subcellularLocation>
</comment>
<dbReference type="eggNOG" id="KOG2832">
    <property type="taxonomic scope" value="Eukaryota"/>
</dbReference>
<dbReference type="HOGENOM" id="CLU_020262_4_5_1"/>
<proteinExistence type="inferred from homology"/>
<dbReference type="GO" id="GO:0005744">
    <property type="term" value="C:TIM23 mitochondrial import inner membrane translocase complex"/>
    <property type="evidence" value="ECO:0007669"/>
    <property type="project" value="UniProtKB-UniRule"/>
</dbReference>
<comment type="subunit">
    <text evidence="1">Component of the TIM23 complex.</text>
</comment>
<dbReference type="STRING" id="88036.D8TEC6"/>
<gene>
    <name evidence="3" type="ORF">SELMODRAFT_137927</name>
</gene>
<comment type="function">
    <text evidence="1">Essential component of the TIM23 complex, a complex that mediates the translocation of transit peptide-containing proteins across the mitochondrial inner membrane.</text>
</comment>
<dbReference type="InterPro" id="IPR004274">
    <property type="entry name" value="FCP1_dom"/>
</dbReference>
<accession>D8TEC6</accession>
<evidence type="ECO:0000313" key="4">
    <source>
        <dbReference type="Proteomes" id="UP000001514"/>
    </source>
</evidence>
<dbReference type="Pfam" id="PF03031">
    <property type="entry name" value="NIF"/>
    <property type="match status" value="1"/>
</dbReference>
<dbReference type="SMART" id="SM00577">
    <property type="entry name" value="CPDc"/>
    <property type="match status" value="1"/>
</dbReference>
<dbReference type="Gene3D" id="3.40.50.1000">
    <property type="entry name" value="HAD superfamily/HAD-like"/>
    <property type="match status" value="1"/>
</dbReference>
<feature type="domain" description="FCP1 homology" evidence="2">
    <location>
        <begin position="1"/>
        <end position="143"/>
    </location>
</feature>
<dbReference type="PROSITE" id="PS50969">
    <property type="entry name" value="FCP1"/>
    <property type="match status" value="1"/>
</dbReference>
<sequence>MARSTLVLDLDQTLVSVVDHDEETLLQCVTKRPGLDRFLKDMSQVYEIVVFSASGASYVKKIVSSLDPTGEIFSAVFTGSDTDWLSGQRVKDLRKLNRDKIVWIDDNASLYPYNPKNGIQVPPFHGDPNDSILGALTPLLLEVALGQISVENASELFVRARNK</sequence>
<evidence type="ECO:0000313" key="3">
    <source>
        <dbReference type="EMBL" id="EFJ04985.1"/>
    </source>
</evidence>
<organism evidence="4">
    <name type="scientific">Selaginella moellendorffii</name>
    <name type="common">Spikemoss</name>
    <dbReference type="NCBI Taxonomy" id="88036"/>
    <lineage>
        <taxon>Eukaryota</taxon>
        <taxon>Viridiplantae</taxon>
        <taxon>Streptophyta</taxon>
        <taxon>Embryophyta</taxon>
        <taxon>Tracheophyta</taxon>
        <taxon>Lycopodiopsida</taxon>
        <taxon>Selaginellales</taxon>
        <taxon>Selaginellaceae</taxon>
        <taxon>Selaginella</taxon>
    </lineage>
</organism>
<dbReference type="InterPro" id="IPR036412">
    <property type="entry name" value="HAD-like_sf"/>
</dbReference>
<dbReference type="Proteomes" id="UP000001514">
    <property type="component" value="Unassembled WGS sequence"/>
</dbReference>
<dbReference type="InterPro" id="IPR050365">
    <property type="entry name" value="TIM50"/>
</dbReference>
<dbReference type="SUPFAM" id="SSF56784">
    <property type="entry name" value="HAD-like"/>
    <property type="match status" value="1"/>
</dbReference>
<dbReference type="GO" id="GO:0004721">
    <property type="term" value="F:phosphoprotein phosphatase activity"/>
    <property type="evidence" value="ECO:0000318"/>
    <property type="project" value="GO_Central"/>
</dbReference>
<keyword evidence="1" id="KW-0496">Mitochondrion</keyword>
<dbReference type="GO" id="GO:0015031">
    <property type="term" value="P:protein transport"/>
    <property type="evidence" value="ECO:0007669"/>
    <property type="project" value="UniProtKB-KW"/>
</dbReference>
<dbReference type="InParanoid" id="D8TEC6"/>
<evidence type="ECO:0000256" key="1">
    <source>
        <dbReference type="RuleBase" id="RU365079"/>
    </source>
</evidence>
<keyword evidence="4" id="KW-1185">Reference proteome</keyword>
<dbReference type="PANTHER" id="PTHR12210">
    <property type="entry name" value="DULLARD PROTEIN PHOSPHATASE"/>
    <property type="match status" value="1"/>
</dbReference>
<dbReference type="Gramene" id="EFJ04985">
    <property type="protein sequence ID" value="EFJ04985"/>
    <property type="gene ID" value="SELMODRAFT_137927"/>
</dbReference>
<dbReference type="CDD" id="cd07521">
    <property type="entry name" value="HAD_FCP1-like"/>
    <property type="match status" value="1"/>
</dbReference>
<dbReference type="EMBL" id="GL377740">
    <property type="protein sequence ID" value="EFJ04985.1"/>
    <property type="molecule type" value="Genomic_DNA"/>
</dbReference>
<reference evidence="3 4" key="1">
    <citation type="journal article" date="2011" name="Science">
        <title>The Selaginella genome identifies genetic changes associated with the evolution of vascular plants.</title>
        <authorList>
            <person name="Banks J.A."/>
            <person name="Nishiyama T."/>
            <person name="Hasebe M."/>
            <person name="Bowman J.L."/>
            <person name="Gribskov M."/>
            <person name="dePamphilis C."/>
            <person name="Albert V.A."/>
            <person name="Aono N."/>
            <person name="Aoyama T."/>
            <person name="Ambrose B.A."/>
            <person name="Ashton N.W."/>
            <person name="Axtell M.J."/>
            <person name="Barker E."/>
            <person name="Barker M.S."/>
            <person name="Bennetzen J.L."/>
            <person name="Bonawitz N.D."/>
            <person name="Chapple C."/>
            <person name="Cheng C."/>
            <person name="Correa L.G."/>
            <person name="Dacre M."/>
            <person name="DeBarry J."/>
            <person name="Dreyer I."/>
            <person name="Elias M."/>
            <person name="Engstrom E.M."/>
            <person name="Estelle M."/>
            <person name="Feng L."/>
            <person name="Finet C."/>
            <person name="Floyd S.K."/>
            <person name="Frommer W.B."/>
            <person name="Fujita T."/>
            <person name="Gramzow L."/>
            <person name="Gutensohn M."/>
            <person name="Harholt J."/>
            <person name="Hattori M."/>
            <person name="Heyl A."/>
            <person name="Hirai T."/>
            <person name="Hiwatashi Y."/>
            <person name="Ishikawa M."/>
            <person name="Iwata M."/>
            <person name="Karol K.G."/>
            <person name="Koehler B."/>
            <person name="Kolukisaoglu U."/>
            <person name="Kubo M."/>
            <person name="Kurata T."/>
            <person name="Lalonde S."/>
            <person name="Li K."/>
            <person name="Li Y."/>
            <person name="Litt A."/>
            <person name="Lyons E."/>
            <person name="Manning G."/>
            <person name="Maruyama T."/>
            <person name="Michael T.P."/>
            <person name="Mikami K."/>
            <person name="Miyazaki S."/>
            <person name="Morinaga S."/>
            <person name="Murata T."/>
            <person name="Mueller-Roeber B."/>
            <person name="Nelson D.R."/>
            <person name="Obara M."/>
            <person name="Oguri Y."/>
            <person name="Olmstead R.G."/>
            <person name="Onodera N."/>
            <person name="Petersen B.L."/>
            <person name="Pils B."/>
            <person name="Prigge M."/>
            <person name="Rensing S.A."/>
            <person name="Riano-Pachon D.M."/>
            <person name="Roberts A.W."/>
            <person name="Sato Y."/>
            <person name="Scheller H.V."/>
            <person name="Schulz B."/>
            <person name="Schulz C."/>
            <person name="Shakirov E.V."/>
            <person name="Shibagaki N."/>
            <person name="Shinohara N."/>
            <person name="Shippen D.E."/>
            <person name="Soerensen I."/>
            <person name="Sotooka R."/>
            <person name="Sugimoto N."/>
            <person name="Sugita M."/>
            <person name="Sumikawa N."/>
            <person name="Tanurdzic M."/>
            <person name="Theissen G."/>
            <person name="Ulvskov P."/>
            <person name="Wakazuki S."/>
            <person name="Weng J.K."/>
            <person name="Willats W.W."/>
            <person name="Wipf D."/>
            <person name="Wolf P.G."/>
            <person name="Yang L."/>
            <person name="Zimmer A.D."/>
            <person name="Zhu Q."/>
            <person name="Mitros T."/>
            <person name="Hellsten U."/>
            <person name="Loque D."/>
            <person name="Otillar R."/>
            <person name="Salamov A."/>
            <person name="Schmutz J."/>
            <person name="Shapiro H."/>
            <person name="Lindquist E."/>
            <person name="Lucas S."/>
            <person name="Rokhsar D."/>
            <person name="Grigoriev I.V."/>
        </authorList>
    </citation>
    <scope>NUCLEOTIDE SEQUENCE [LARGE SCALE GENOMIC DNA]</scope>
</reference>
<keyword evidence="1" id="KW-0653">Protein transport</keyword>
<dbReference type="AlphaFoldDB" id="D8TEC6"/>
<keyword evidence="1" id="KW-0809">Transit peptide</keyword>
<comment type="similarity">
    <text evidence="1">Belongs to the TIM50 family.</text>
</comment>
<evidence type="ECO:0000259" key="2">
    <source>
        <dbReference type="PROSITE" id="PS50969"/>
    </source>
</evidence>
<keyword evidence="1" id="KW-0813">Transport</keyword>